<reference evidence="2 4" key="2">
    <citation type="journal article" date="2013" name="Nature">
        <title>Insights into bilaterian evolution from three spiralian genomes.</title>
        <authorList>
            <person name="Simakov O."/>
            <person name="Marletaz F."/>
            <person name="Cho S.J."/>
            <person name="Edsinger-Gonzales E."/>
            <person name="Havlak P."/>
            <person name="Hellsten U."/>
            <person name="Kuo D.H."/>
            <person name="Larsson T."/>
            <person name="Lv J."/>
            <person name="Arendt D."/>
            <person name="Savage R."/>
            <person name="Osoegawa K."/>
            <person name="de Jong P."/>
            <person name="Grimwood J."/>
            <person name="Chapman J.A."/>
            <person name="Shapiro H."/>
            <person name="Aerts A."/>
            <person name="Otillar R.P."/>
            <person name="Terry A.Y."/>
            <person name="Boore J.L."/>
            <person name="Grigoriev I.V."/>
            <person name="Lindberg D.R."/>
            <person name="Seaver E.C."/>
            <person name="Weisblat D.A."/>
            <person name="Putnam N.H."/>
            <person name="Rokhsar D.S."/>
        </authorList>
    </citation>
    <scope>NUCLEOTIDE SEQUENCE</scope>
    <source>
        <strain evidence="2 4">I ESC-2004</strain>
    </source>
</reference>
<gene>
    <name evidence="2" type="ORF">CAPTEDRAFT_207222</name>
</gene>
<feature type="region of interest" description="Disordered" evidence="1">
    <location>
        <begin position="301"/>
        <end position="341"/>
    </location>
</feature>
<dbReference type="Proteomes" id="UP000014760">
    <property type="component" value="Unassembled WGS sequence"/>
</dbReference>
<feature type="region of interest" description="Disordered" evidence="1">
    <location>
        <begin position="160"/>
        <end position="179"/>
    </location>
</feature>
<feature type="compositionally biased region" description="Basic residues" evidence="1">
    <location>
        <begin position="311"/>
        <end position="322"/>
    </location>
</feature>
<name>R7T7F6_CAPTE</name>
<accession>R7T7F6</accession>
<evidence type="ECO:0000256" key="1">
    <source>
        <dbReference type="SAM" id="MobiDB-lite"/>
    </source>
</evidence>
<feature type="region of interest" description="Disordered" evidence="1">
    <location>
        <begin position="36"/>
        <end position="86"/>
    </location>
</feature>
<keyword evidence="4" id="KW-1185">Reference proteome</keyword>
<evidence type="ECO:0000313" key="4">
    <source>
        <dbReference type="Proteomes" id="UP000014760"/>
    </source>
</evidence>
<feature type="compositionally biased region" description="Basic and acidic residues" evidence="1">
    <location>
        <begin position="60"/>
        <end position="69"/>
    </location>
</feature>
<dbReference type="EMBL" id="KB311417">
    <property type="protein sequence ID" value="ELT89348.1"/>
    <property type="molecule type" value="Genomic_DNA"/>
</dbReference>
<dbReference type="EMBL" id="AMQN01003299">
    <property type="status" value="NOT_ANNOTATED_CDS"/>
    <property type="molecule type" value="Genomic_DNA"/>
</dbReference>
<feature type="compositionally biased region" description="Polar residues" evidence="1">
    <location>
        <begin position="160"/>
        <end position="171"/>
    </location>
</feature>
<evidence type="ECO:0000313" key="2">
    <source>
        <dbReference type="EMBL" id="ELT89348.1"/>
    </source>
</evidence>
<dbReference type="EnsemblMetazoa" id="CapteT207222">
    <property type="protein sequence ID" value="CapteP207222"/>
    <property type="gene ID" value="CapteG207222"/>
</dbReference>
<dbReference type="HOGENOM" id="CLU_700667_0_0_1"/>
<feature type="compositionally biased region" description="Polar residues" evidence="1">
    <location>
        <begin position="36"/>
        <end position="58"/>
    </location>
</feature>
<protein>
    <submittedName>
        <fullName evidence="2 3">Uncharacterized protein</fullName>
    </submittedName>
</protein>
<reference evidence="4" key="1">
    <citation type="submission" date="2012-12" db="EMBL/GenBank/DDBJ databases">
        <authorList>
            <person name="Hellsten U."/>
            <person name="Grimwood J."/>
            <person name="Chapman J.A."/>
            <person name="Shapiro H."/>
            <person name="Aerts A."/>
            <person name="Otillar R.P."/>
            <person name="Terry A.Y."/>
            <person name="Boore J.L."/>
            <person name="Simakov O."/>
            <person name="Marletaz F."/>
            <person name="Cho S.-J."/>
            <person name="Edsinger-Gonzales E."/>
            <person name="Havlak P."/>
            <person name="Kuo D.-H."/>
            <person name="Larsson T."/>
            <person name="Lv J."/>
            <person name="Arendt D."/>
            <person name="Savage R."/>
            <person name="Osoegawa K."/>
            <person name="de Jong P."/>
            <person name="Lindberg D.R."/>
            <person name="Seaver E.C."/>
            <person name="Weisblat D.A."/>
            <person name="Putnam N.H."/>
            <person name="Grigoriev I.V."/>
            <person name="Rokhsar D.S."/>
        </authorList>
    </citation>
    <scope>NUCLEOTIDE SEQUENCE</scope>
    <source>
        <strain evidence="4">I ESC-2004</strain>
    </source>
</reference>
<sequence>MLNLRLLGLLEESAKLRRDLQDVQGHFLNLLGRSSTSTMTSATPLTSGSPVLRVTNNGETRSRASTERERKRKRRRERDGKENVSLGSEAISPVAVKDISQISGITAPSFREQPSTANLSGNFHSTFNYPLHSTLNYPLSSTFRMDSPGEGLEVTVCSETDTTRTPQSQAPRSSTTRRVRSMVNQAVRHHLMAAESEVDCDCDSSVLTDLSDDDLSQGGQIPPPSHRVLKRQTGQAALTTCSLRAPVALSRSDFLVLDDTLQPHFDVTLPNDANDSLNATCGSLPDLQSVAMTTPKRRFRISRQNDENQPPRRKTSSSRRRVAPCGRDSEPDSGVSCSSRRSCDPGRSALKVLDKPSRYCTESTDKKVIAKRLKRFNTPKHSGGSMKIKTLGVF</sequence>
<organism evidence="2">
    <name type="scientific">Capitella teleta</name>
    <name type="common">Polychaete worm</name>
    <dbReference type="NCBI Taxonomy" id="283909"/>
    <lineage>
        <taxon>Eukaryota</taxon>
        <taxon>Metazoa</taxon>
        <taxon>Spiralia</taxon>
        <taxon>Lophotrochozoa</taxon>
        <taxon>Annelida</taxon>
        <taxon>Polychaeta</taxon>
        <taxon>Sedentaria</taxon>
        <taxon>Scolecida</taxon>
        <taxon>Capitellidae</taxon>
        <taxon>Capitella</taxon>
    </lineage>
</organism>
<reference evidence="3" key="3">
    <citation type="submission" date="2015-06" db="UniProtKB">
        <authorList>
            <consortium name="EnsemblMetazoa"/>
        </authorList>
    </citation>
    <scope>IDENTIFICATION</scope>
</reference>
<proteinExistence type="predicted"/>
<evidence type="ECO:0000313" key="3">
    <source>
        <dbReference type="EnsemblMetazoa" id="CapteP207222"/>
    </source>
</evidence>
<dbReference type="AlphaFoldDB" id="R7T7F6"/>